<evidence type="ECO:0000313" key="2">
    <source>
        <dbReference type="Proteomes" id="UP000481327"/>
    </source>
</evidence>
<dbReference type="Gene3D" id="3.40.50.720">
    <property type="entry name" value="NAD(P)-binding Rossmann-like Domain"/>
    <property type="match status" value="1"/>
</dbReference>
<sequence>MDTPATTPACLIIGTDDHVGAYLARLLDARGLALAALASDGRLLARLGIADAVASVADGDLAAAVADARLVFAIGDGSAERADTLARALYAAAAAPAPPRLIHVADVADLAAPAVRDSVRRVAAARAGGVETANVLLESHDSRFGRRDTLTARIIAAAGSAEPTMTTIIETGPRDWGWTPEYVDAVQRLATRERLVDMVVASGHTLTAAEIADAAFGYFRRRAADHIRIEGTGSAVAAIDPAALKAATGWSASTWGRDLVRALCEGAADRG</sequence>
<accession>A0A7C9GZ23</accession>
<dbReference type="OrthoDB" id="8482285at2"/>
<dbReference type="Proteomes" id="UP000481327">
    <property type="component" value="Unassembled WGS sequence"/>
</dbReference>
<name>A0A7C9GZ23_9SPHN</name>
<keyword evidence="2" id="KW-1185">Reference proteome</keyword>
<evidence type="ECO:0008006" key="3">
    <source>
        <dbReference type="Google" id="ProtNLM"/>
    </source>
</evidence>
<dbReference type="EMBL" id="WIOL01000006">
    <property type="protein sequence ID" value="MQT18294.1"/>
    <property type="molecule type" value="Genomic_DNA"/>
</dbReference>
<dbReference type="Gene3D" id="3.90.25.10">
    <property type="entry name" value="UDP-galactose 4-epimerase, domain 1"/>
    <property type="match status" value="1"/>
</dbReference>
<dbReference type="SUPFAM" id="SSF51735">
    <property type="entry name" value="NAD(P)-binding Rossmann-fold domains"/>
    <property type="match status" value="1"/>
</dbReference>
<proteinExistence type="predicted"/>
<reference evidence="1 2" key="1">
    <citation type="submission" date="2019-09" db="EMBL/GenBank/DDBJ databases">
        <title>Polymorphobacter sp. isolated from a lake in China.</title>
        <authorList>
            <person name="Liu Z."/>
        </authorList>
    </citation>
    <scope>NUCLEOTIDE SEQUENCE [LARGE SCALE GENOMIC DNA]</scope>
    <source>
        <strain evidence="1 2">D40P</strain>
    </source>
</reference>
<dbReference type="RefSeq" id="WP_152578771.1">
    <property type="nucleotide sequence ID" value="NZ_JAATJI010000001.1"/>
</dbReference>
<evidence type="ECO:0000313" key="1">
    <source>
        <dbReference type="EMBL" id="MQT18294.1"/>
    </source>
</evidence>
<protein>
    <recommendedName>
        <fullName evidence="3">NAD(P)-binding domain-containing protein</fullName>
    </recommendedName>
</protein>
<gene>
    <name evidence="1" type="ORF">F3168_13620</name>
</gene>
<dbReference type="InterPro" id="IPR036291">
    <property type="entry name" value="NAD(P)-bd_dom_sf"/>
</dbReference>
<comment type="caution">
    <text evidence="1">The sequence shown here is derived from an EMBL/GenBank/DDBJ whole genome shotgun (WGS) entry which is preliminary data.</text>
</comment>
<dbReference type="AlphaFoldDB" id="A0A7C9GZ23"/>
<organism evidence="1 2">
    <name type="scientific">Sandarakinorhabdus fusca</name>
    <dbReference type="NCBI Taxonomy" id="1439888"/>
    <lineage>
        <taxon>Bacteria</taxon>
        <taxon>Pseudomonadati</taxon>
        <taxon>Pseudomonadota</taxon>
        <taxon>Alphaproteobacteria</taxon>
        <taxon>Sphingomonadales</taxon>
        <taxon>Sphingosinicellaceae</taxon>
        <taxon>Sandarakinorhabdus</taxon>
    </lineage>
</organism>